<keyword evidence="2" id="KW-1185">Reference proteome</keyword>
<name>A0A0F4YJG8_RASE3</name>
<dbReference type="EMBL" id="LASV01000571">
    <property type="protein sequence ID" value="KKA17723.1"/>
    <property type="molecule type" value="Genomic_DNA"/>
</dbReference>
<protein>
    <submittedName>
        <fullName evidence="1">Uncharacterized protein</fullName>
    </submittedName>
</protein>
<dbReference type="GeneID" id="25320593"/>
<proteinExistence type="predicted"/>
<sequence>MSIEQYLLRTDPFRATTSLNPLPYPLMSTRGPEEIRKRVDNLRHRIDRAIRNLGISRRYGIYVEDISKPGYPGGNEPVSTLCVNIDIDINIVGISFGQIKDVISDILSSHGLSHLPIEVVDRAKCFHPSLFPILLRIPLSRSTELTLGSAWRLMCLFLVGVTENEASPSIVVMVEPRTHCDWTRLEGSVMTHLARSLPKDLAINVEFLPGGCGDIPSPETATMPGISFRERIPENCLPTMGCSIGVEGETGDCGGSSLGGFVTLTIGNKIHKGFLTTHHVVQPPSNSTNAEPTTIRHAARYGYSYFSASHQPRLDVHFFAVKDAIATREDLESSIESLYRDIKYFRTKQVNMLEKVRTMPKTLGRVLVSSGRAIDGGSSKHILDWAFVELDDGPQRDQVFNCNILPEISRAESPSLYTRQGDYGLAGLPAMSFGAITPGVVL</sequence>
<accession>A0A0F4YJG8</accession>
<reference evidence="1 2" key="1">
    <citation type="submission" date="2015-04" db="EMBL/GenBank/DDBJ databases">
        <authorList>
            <person name="Heijne W.H."/>
            <person name="Fedorova N.D."/>
            <person name="Nierman W.C."/>
            <person name="Vollebregt A.W."/>
            <person name="Zhao Z."/>
            <person name="Wu L."/>
            <person name="Kumar M."/>
            <person name="Stam H."/>
            <person name="van den Berg M.A."/>
            <person name="Pel H.J."/>
        </authorList>
    </citation>
    <scope>NUCLEOTIDE SEQUENCE [LARGE SCALE GENOMIC DNA]</scope>
    <source>
        <strain evidence="1 2">CBS 393.64</strain>
    </source>
</reference>
<dbReference type="Proteomes" id="UP000053958">
    <property type="component" value="Unassembled WGS sequence"/>
</dbReference>
<gene>
    <name evidence="1" type="ORF">T310_8333</name>
</gene>
<comment type="caution">
    <text evidence="1">The sequence shown here is derived from an EMBL/GenBank/DDBJ whole genome shotgun (WGS) entry which is preliminary data.</text>
</comment>
<dbReference type="OrthoDB" id="5414143at2759"/>
<evidence type="ECO:0000313" key="1">
    <source>
        <dbReference type="EMBL" id="KKA17723.1"/>
    </source>
</evidence>
<dbReference type="RefSeq" id="XP_013324335.1">
    <property type="nucleotide sequence ID" value="XM_013468881.1"/>
</dbReference>
<dbReference type="AlphaFoldDB" id="A0A0F4YJG8"/>
<organism evidence="1 2">
    <name type="scientific">Rasamsonia emersonii (strain ATCC 16479 / CBS 393.64 / IMI 116815)</name>
    <dbReference type="NCBI Taxonomy" id="1408163"/>
    <lineage>
        <taxon>Eukaryota</taxon>
        <taxon>Fungi</taxon>
        <taxon>Dikarya</taxon>
        <taxon>Ascomycota</taxon>
        <taxon>Pezizomycotina</taxon>
        <taxon>Eurotiomycetes</taxon>
        <taxon>Eurotiomycetidae</taxon>
        <taxon>Eurotiales</taxon>
        <taxon>Trichocomaceae</taxon>
        <taxon>Rasamsonia</taxon>
    </lineage>
</organism>
<evidence type="ECO:0000313" key="2">
    <source>
        <dbReference type="Proteomes" id="UP000053958"/>
    </source>
</evidence>